<proteinExistence type="predicted"/>
<name>A0A8B6H2H8_MYTGA</name>
<feature type="coiled-coil region" evidence="1">
    <location>
        <begin position="137"/>
        <end position="268"/>
    </location>
</feature>
<protein>
    <submittedName>
        <fullName evidence="3">Uncharacterized protein</fullName>
    </submittedName>
</protein>
<keyword evidence="4" id="KW-1185">Reference proteome</keyword>
<evidence type="ECO:0000313" key="4">
    <source>
        <dbReference type="Proteomes" id="UP000596742"/>
    </source>
</evidence>
<evidence type="ECO:0000256" key="1">
    <source>
        <dbReference type="SAM" id="Coils"/>
    </source>
</evidence>
<reference evidence="3" key="1">
    <citation type="submission" date="2018-11" db="EMBL/GenBank/DDBJ databases">
        <authorList>
            <person name="Alioto T."/>
            <person name="Alioto T."/>
        </authorList>
    </citation>
    <scope>NUCLEOTIDE SEQUENCE</scope>
</reference>
<evidence type="ECO:0000313" key="3">
    <source>
        <dbReference type="EMBL" id="VDI73429.1"/>
    </source>
</evidence>
<gene>
    <name evidence="3" type="ORF">MGAL_10B087887</name>
</gene>
<dbReference type="AlphaFoldDB" id="A0A8B6H2H8"/>
<comment type="caution">
    <text evidence="3">The sequence shown here is derived from an EMBL/GenBank/DDBJ whole genome shotgun (WGS) entry which is preliminary data.</text>
</comment>
<sequence>MDYSYQLSRPICSHYMHTSACSCHVKPWQPHREFQKLKSLENVNTSKSKEHKQSRNRRHKSKAQRLRDMKRLFQYRQQREFRNELPFSSITNIDLDKSVPKFDTETEKINKLKRGNKDLKKTILVLTPANENITGSILDTNSNSDNQKLELERLSNELKYHKDIVDECRVCVFDMEKYTSSLMDENRKLKQNQENLSSLGHSSYQTQQLQNDLQSVTAELNKAIRDTNFWKDNAFRENKQCSDKYTEVRELEQEIKQLKSDKCGLTNELATWKTIIRSDIRNPWAHCDFTEWTATKYADSFQLMGQLITNLRLSNREENRILGELNRWETN</sequence>
<dbReference type="EMBL" id="UYJE01009435">
    <property type="protein sequence ID" value="VDI73429.1"/>
    <property type="molecule type" value="Genomic_DNA"/>
</dbReference>
<organism evidence="3 4">
    <name type="scientific">Mytilus galloprovincialis</name>
    <name type="common">Mediterranean mussel</name>
    <dbReference type="NCBI Taxonomy" id="29158"/>
    <lineage>
        <taxon>Eukaryota</taxon>
        <taxon>Metazoa</taxon>
        <taxon>Spiralia</taxon>
        <taxon>Lophotrochozoa</taxon>
        <taxon>Mollusca</taxon>
        <taxon>Bivalvia</taxon>
        <taxon>Autobranchia</taxon>
        <taxon>Pteriomorphia</taxon>
        <taxon>Mytilida</taxon>
        <taxon>Mytiloidea</taxon>
        <taxon>Mytilidae</taxon>
        <taxon>Mytilinae</taxon>
        <taxon>Mytilus</taxon>
    </lineage>
</organism>
<feature type="non-terminal residue" evidence="3">
    <location>
        <position position="1"/>
    </location>
</feature>
<keyword evidence="1" id="KW-0175">Coiled coil</keyword>
<feature type="compositionally biased region" description="Basic residues" evidence="2">
    <location>
        <begin position="54"/>
        <end position="64"/>
    </location>
</feature>
<feature type="region of interest" description="Disordered" evidence="2">
    <location>
        <begin position="43"/>
        <end position="64"/>
    </location>
</feature>
<dbReference type="Proteomes" id="UP000596742">
    <property type="component" value="Unassembled WGS sequence"/>
</dbReference>
<dbReference type="OrthoDB" id="6177239at2759"/>
<evidence type="ECO:0000256" key="2">
    <source>
        <dbReference type="SAM" id="MobiDB-lite"/>
    </source>
</evidence>
<accession>A0A8B6H2H8</accession>